<organism evidence="2 3">
    <name type="scientific">Alloscardovia omnicolens</name>
    <dbReference type="NCBI Taxonomy" id="419015"/>
    <lineage>
        <taxon>Bacteria</taxon>
        <taxon>Bacillati</taxon>
        <taxon>Actinomycetota</taxon>
        <taxon>Actinomycetes</taxon>
        <taxon>Bifidobacteriales</taxon>
        <taxon>Bifidobacteriaceae</taxon>
        <taxon>Alloscardovia</taxon>
    </lineage>
</organism>
<keyword evidence="1" id="KW-0812">Transmembrane</keyword>
<proteinExistence type="predicted"/>
<protein>
    <submittedName>
        <fullName evidence="2">DUF3017 domain-containing protein</fullName>
    </submittedName>
</protein>
<dbReference type="Proteomes" id="UP000242263">
    <property type="component" value="Unassembled WGS sequence"/>
</dbReference>
<dbReference type="RefSeq" id="WP_021618395.1">
    <property type="nucleotide sequence ID" value="NZ_CAMYCS010000001.1"/>
</dbReference>
<gene>
    <name evidence="2" type="ORF">CYJ32_00865</name>
</gene>
<keyword evidence="1" id="KW-0472">Membrane</keyword>
<accession>A0A2I1J7N1</accession>
<keyword evidence="1" id="KW-1133">Transmembrane helix</keyword>
<evidence type="ECO:0000313" key="3">
    <source>
        <dbReference type="Proteomes" id="UP000242263"/>
    </source>
</evidence>
<evidence type="ECO:0000313" key="2">
    <source>
        <dbReference type="EMBL" id="PKZ16024.1"/>
    </source>
</evidence>
<dbReference type="EMBL" id="PKGU01000001">
    <property type="protein sequence ID" value="PKZ16024.1"/>
    <property type="molecule type" value="Genomic_DNA"/>
</dbReference>
<comment type="caution">
    <text evidence="2">The sequence shown here is derived from an EMBL/GenBank/DDBJ whole genome shotgun (WGS) entry which is preliminary data.</text>
</comment>
<feature type="transmembrane region" description="Helical" evidence="1">
    <location>
        <begin position="65"/>
        <end position="86"/>
    </location>
</feature>
<evidence type="ECO:0000256" key="1">
    <source>
        <dbReference type="SAM" id="Phobius"/>
    </source>
</evidence>
<sequence>MKRTPDHIEPLWPSAITLSVIVLAVIFAWFDHVDWATYLFAAFAFLMGLWRVLARDKAPWKIRSVAFDAFISFGLSIGLVGTYISIMAL</sequence>
<name>A0A2I1J7N1_9BIFI</name>
<feature type="transmembrane region" description="Helical" evidence="1">
    <location>
        <begin position="12"/>
        <end position="30"/>
    </location>
</feature>
<feature type="transmembrane region" description="Helical" evidence="1">
    <location>
        <begin position="36"/>
        <end position="53"/>
    </location>
</feature>
<dbReference type="AlphaFoldDB" id="A0A2I1J7N1"/>
<reference evidence="2 3" key="1">
    <citation type="submission" date="2017-12" db="EMBL/GenBank/DDBJ databases">
        <title>Phylogenetic diversity of female urinary microbiome.</title>
        <authorList>
            <person name="Thomas-White K."/>
            <person name="Wolfe A.J."/>
        </authorList>
    </citation>
    <scope>NUCLEOTIDE SEQUENCE [LARGE SCALE GENOMIC DNA]</scope>
    <source>
        <strain evidence="2 3">UMB0064</strain>
    </source>
</reference>